<proteinExistence type="predicted"/>
<sequence>MKFFLSVALLLLQLTLTEAQDCKAYIPFEKGTISEMTNYDKKGKVVGIVTQHVSQVESKGNTTTFTVHQKFEDPKSKEELVENEMTFKCIDGEFYIDMNGYIDKKQMEAYEGMEVKLSMDEISIPSSYKIGENLKDGYIKMEVNGGPFPINMTVNVVNRLIVAEEELTTPAGTFDCVKISQDIVTKSIVNIKISSVEWYAEGVGVVKTETIKKGKLIG</sequence>
<evidence type="ECO:0000313" key="4">
    <source>
        <dbReference type="Proteomes" id="UP000605676"/>
    </source>
</evidence>
<protein>
    <recommendedName>
        <fullName evidence="2">DUF3108 domain-containing protein</fullName>
    </recommendedName>
</protein>
<feature type="chain" id="PRO_5045166151" description="DUF3108 domain-containing protein" evidence="1">
    <location>
        <begin position="20"/>
        <end position="218"/>
    </location>
</feature>
<evidence type="ECO:0000313" key="3">
    <source>
        <dbReference type="EMBL" id="MBK3518984.1"/>
    </source>
</evidence>
<evidence type="ECO:0000259" key="2">
    <source>
        <dbReference type="Pfam" id="PF21347"/>
    </source>
</evidence>
<dbReference type="EMBL" id="JAENRR010000048">
    <property type="protein sequence ID" value="MBK3518984.1"/>
    <property type="molecule type" value="Genomic_DNA"/>
</dbReference>
<reference evidence="3 4" key="1">
    <citation type="submission" date="2021-01" db="EMBL/GenBank/DDBJ databases">
        <title>Carboxyliciviraga sp.nov., isolated from coastal sediments.</title>
        <authorList>
            <person name="Lu D."/>
            <person name="Zhang T."/>
        </authorList>
    </citation>
    <scope>NUCLEOTIDE SEQUENCE [LARGE SCALE GENOMIC DNA]</scope>
    <source>
        <strain evidence="3 4">N1Y132</strain>
    </source>
</reference>
<keyword evidence="4" id="KW-1185">Reference proteome</keyword>
<gene>
    <name evidence="3" type="ORF">JIV24_16675</name>
</gene>
<name>A0ABS1HMT8_9BACT</name>
<dbReference type="RefSeq" id="WP_200466205.1">
    <property type="nucleotide sequence ID" value="NZ_JAENRR010000048.1"/>
</dbReference>
<comment type="caution">
    <text evidence="3">The sequence shown here is derived from an EMBL/GenBank/DDBJ whole genome shotgun (WGS) entry which is preliminary data.</text>
</comment>
<dbReference type="InterPro" id="IPR049279">
    <property type="entry name" value="DUF3108-like"/>
</dbReference>
<feature type="signal peptide" evidence="1">
    <location>
        <begin position="1"/>
        <end position="19"/>
    </location>
</feature>
<dbReference type="Gene3D" id="2.40.360.20">
    <property type="match status" value="1"/>
</dbReference>
<evidence type="ECO:0000256" key="1">
    <source>
        <dbReference type="SAM" id="SignalP"/>
    </source>
</evidence>
<feature type="domain" description="DUF3108" evidence="2">
    <location>
        <begin position="29"/>
        <end position="217"/>
    </location>
</feature>
<accession>A0ABS1HMT8</accession>
<dbReference type="Pfam" id="PF21347">
    <property type="entry name" value="DUF3108_like"/>
    <property type="match status" value="1"/>
</dbReference>
<organism evidence="3 4">
    <name type="scientific">Carboxylicivirga marina</name>
    <dbReference type="NCBI Taxonomy" id="2800988"/>
    <lineage>
        <taxon>Bacteria</taxon>
        <taxon>Pseudomonadati</taxon>
        <taxon>Bacteroidota</taxon>
        <taxon>Bacteroidia</taxon>
        <taxon>Marinilabiliales</taxon>
        <taxon>Marinilabiliaceae</taxon>
        <taxon>Carboxylicivirga</taxon>
    </lineage>
</organism>
<keyword evidence="1" id="KW-0732">Signal</keyword>
<dbReference type="Proteomes" id="UP000605676">
    <property type="component" value="Unassembled WGS sequence"/>
</dbReference>